<dbReference type="EMBL" id="AP005308">
    <property type="protein sequence ID" value="BAD37955.1"/>
    <property type="molecule type" value="Genomic_DNA"/>
</dbReference>
<name>Q67V64_ORYSJ</name>
<gene>
    <name evidence="2" type="primary">P0047B10.24</name>
</gene>
<reference evidence="3" key="2">
    <citation type="journal article" date="2008" name="Nucleic Acids Res.">
        <title>The rice annotation project database (RAP-DB): 2008 update.</title>
        <authorList>
            <consortium name="The rice annotation project (RAP)"/>
        </authorList>
    </citation>
    <scope>GENOME REANNOTATION</scope>
    <source>
        <strain evidence="3">cv. Nipponbare</strain>
    </source>
</reference>
<protein>
    <recommendedName>
        <fullName evidence="4">Secreted protein</fullName>
    </recommendedName>
</protein>
<feature type="chain" id="PRO_5004269422" description="Secreted protein" evidence="1">
    <location>
        <begin position="39"/>
        <end position="72"/>
    </location>
</feature>
<evidence type="ECO:0000313" key="3">
    <source>
        <dbReference type="Proteomes" id="UP000000763"/>
    </source>
</evidence>
<accession>Q67V64</accession>
<dbReference type="AlphaFoldDB" id="Q67V64"/>
<feature type="signal peptide" evidence="1">
    <location>
        <begin position="1"/>
        <end position="38"/>
    </location>
</feature>
<organism evidence="2 3">
    <name type="scientific">Oryza sativa subsp. japonica</name>
    <name type="common">Rice</name>
    <dbReference type="NCBI Taxonomy" id="39947"/>
    <lineage>
        <taxon>Eukaryota</taxon>
        <taxon>Viridiplantae</taxon>
        <taxon>Streptophyta</taxon>
        <taxon>Embryophyta</taxon>
        <taxon>Tracheophyta</taxon>
        <taxon>Spermatophyta</taxon>
        <taxon>Magnoliopsida</taxon>
        <taxon>Liliopsida</taxon>
        <taxon>Poales</taxon>
        <taxon>Poaceae</taxon>
        <taxon>BOP clade</taxon>
        <taxon>Oryzoideae</taxon>
        <taxon>Oryzeae</taxon>
        <taxon>Oryzinae</taxon>
        <taxon>Oryza</taxon>
        <taxon>Oryza sativa</taxon>
    </lineage>
</organism>
<evidence type="ECO:0000313" key="2">
    <source>
        <dbReference type="EMBL" id="BAD37955.1"/>
    </source>
</evidence>
<proteinExistence type="predicted"/>
<reference evidence="3" key="1">
    <citation type="journal article" date="2005" name="Nature">
        <title>The map-based sequence of the rice genome.</title>
        <authorList>
            <consortium name="International rice genome sequencing project (IRGSP)"/>
            <person name="Matsumoto T."/>
            <person name="Wu J."/>
            <person name="Kanamori H."/>
            <person name="Katayose Y."/>
            <person name="Fujisawa M."/>
            <person name="Namiki N."/>
            <person name="Mizuno H."/>
            <person name="Yamamoto K."/>
            <person name="Antonio B.A."/>
            <person name="Baba T."/>
            <person name="Sakata K."/>
            <person name="Nagamura Y."/>
            <person name="Aoki H."/>
            <person name="Arikawa K."/>
            <person name="Arita K."/>
            <person name="Bito T."/>
            <person name="Chiden Y."/>
            <person name="Fujitsuka N."/>
            <person name="Fukunaka R."/>
            <person name="Hamada M."/>
            <person name="Harada C."/>
            <person name="Hayashi A."/>
            <person name="Hijishita S."/>
            <person name="Honda M."/>
            <person name="Hosokawa S."/>
            <person name="Ichikawa Y."/>
            <person name="Idonuma A."/>
            <person name="Iijima M."/>
            <person name="Ikeda M."/>
            <person name="Ikeno M."/>
            <person name="Ito K."/>
            <person name="Ito S."/>
            <person name="Ito T."/>
            <person name="Ito Y."/>
            <person name="Ito Y."/>
            <person name="Iwabuchi A."/>
            <person name="Kamiya K."/>
            <person name="Karasawa W."/>
            <person name="Kurita K."/>
            <person name="Katagiri S."/>
            <person name="Kikuta A."/>
            <person name="Kobayashi H."/>
            <person name="Kobayashi N."/>
            <person name="Machita K."/>
            <person name="Maehara T."/>
            <person name="Masukawa M."/>
            <person name="Mizubayashi T."/>
            <person name="Mukai Y."/>
            <person name="Nagasaki H."/>
            <person name="Nagata Y."/>
            <person name="Naito S."/>
            <person name="Nakashima M."/>
            <person name="Nakama Y."/>
            <person name="Nakamichi Y."/>
            <person name="Nakamura M."/>
            <person name="Meguro A."/>
            <person name="Negishi M."/>
            <person name="Ohta I."/>
            <person name="Ohta T."/>
            <person name="Okamoto M."/>
            <person name="Ono N."/>
            <person name="Saji S."/>
            <person name="Sakaguchi M."/>
            <person name="Sakai K."/>
            <person name="Shibata M."/>
            <person name="Shimokawa T."/>
            <person name="Song J."/>
            <person name="Takazaki Y."/>
            <person name="Terasawa K."/>
            <person name="Tsugane M."/>
            <person name="Tsuji K."/>
            <person name="Ueda S."/>
            <person name="Waki K."/>
            <person name="Yamagata H."/>
            <person name="Yamamoto M."/>
            <person name="Yamamoto S."/>
            <person name="Yamane H."/>
            <person name="Yoshiki S."/>
            <person name="Yoshihara R."/>
            <person name="Yukawa K."/>
            <person name="Zhong H."/>
            <person name="Yano M."/>
            <person name="Yuan Q."/>
            <person name="Ouyang S."/>
            <person name="Liu J."/>
            <person name="Jones K.M."/>
            <person name="Gansberger K."/>
            <person name="Moffat K."/>
            <person name="Hill J."/>
            <person name="Bera J."/>
            <person name="Fadrosh D."/>
            <person name="Jin S."/>
            <person name="Johri S."/>
            <person name="Kim M."/>
            <person name="Overton L."/>
            <person name="Reardon M."/>
            <person name="Tsitrin T."/>
            <person name="Vuong H."/>
            <person name="Weaver B."/>
            <person name="Ciecko A."/>
            <person name="Tallon L."/>
            <person name="Jackson J."/>
            <person name="Pai G."/>
            <person name="Aken S.V."/>
            <person name="Utterback T."/>
            <person name="Reidmuller S."/>
            <person name="Feldblyum T."/>
            <person name="Hsiao J."/>
            <person name="Zismann V."/>
            <person name="Iobst S."/>
            <person name="de Vazeille A.R."/>
            <person name="Buell C.R."/>
            <person name="Ying K."/>
            <person name="Li Y."/>
            <person name="Lu T."/>
            <person name="Huang Y."/>
            <person name="Zhao Q."/>
            <person name="Feng Q."/>
            <person name="Zhang L."/>
            <person name="Zhu J."/>
            <person name="Weng Q."/>
            <person name="Mu J."/>
            <person name="Lu Y."/>
            <person name="Fan D."/>
            <person name="Liu Y."/>
            <person name="Guan J."/>
            <person name="Zhang Y."/>
            <person name="Yu S."/>
            <person name="Liu X."/>
            <person name="Zhang Y."/>
            <person name="Hong G."/>
            <person name="Han B."/>
            <person name="Choisne N."/>
            <person name="Demange N."/>
            <person name="Orjeda G."/>
            <person name="Samain S."/>
            <person name="Cattolico L."/>
            <person name="Pelletier E."/>
            <person name="Couloux A."/>
            <person name="Segurens B."/>
            <person name="Wincker P."/>
            <person name="D'Hont A."/>
            <person name="Scarpelli C."/>
            <person name="Weissenbach J."/>
            <person name="Salanoubat M."/>
            <person name="Quetier F."/>
            <person name="Yu Y."/>
            <person name="Kim H.R."/>
            <person name="Rambo T."/>
            <person name="Currie J."/>
            <person name="Collura K."/>
            <person name="Luo M."/>
            <person name="Yang T."/>
            <person name="Ammiraju J.S.S."/>
            <person name="Engler F."/>
            <person name="Soderlund C."/>
            <person name="Wing R.A."/>
            <person name="Palmer L.E."/>
            <person name="de la Bastide M."/>
            <person name="Spiegel L."/>
            <person name="Nascimento L."/>
            <person name="Zutavern T."/>
            <person name="O'Shaughnessy A."/>
            <person name="Dike S."/>
            <person name="Dedhia N."/>
            <person name="Preston R."/>
            <person name="Balija V."/>
            <person name="McCombie W.R."/>
            <person name="Chow T."/>
            <person name="Chen H."/>
            <person name="Chung M."/>
            <person name="Chen C."/>
            <person name="Shaw J."/>
            <person name="Wu H."/>
            <person name="Hsiao K."/>
            <person name="Chao Y."/>
            <person name="Chu M."/>
            <person name="Cheng C."/>
            <person name="Hour A."/>
            <person name="Lee P."/>
            <person name="Lin S."/>
            <person name="Lin Y."/>
            <person name="Liou J."/>
            <person name="Liu S."/>
            <person name="Hsing Y."/>
            <person name="Raghuvanshi S."/>
            <person name="Mohanty A."/>
            <person name="Bharti A.K."/>
            <person name="Gaur A."/>
            <person name="Gupta V."/>
            <person name="Kumar D."/>
            <person name="Ravi V."/>
            <person name="Vij S."/>
            <person name="Kapur A."/>
            <person name="Khurana P."/>
            <person name="Khurana P."/>
            <person name="Khurana J.P."/>
            <person name="Tyagi A.K."/>
            <person name="Gaikwad K."/>
            <person name="Singh A."/>
            <person name="Dalal V."/>
            <person name="Srivastava S."/>
            <person name="Dixit A."/>
            <person name="Pal A.K."/>
            <person name="Ghazi I.A."/>
            <person name="Yadav M."/>
            <person name="Pandit A."/>
            <person name="Bhargava A."/>
            <person name="Sureshbabu K."/>
            <person name="Batra K."/>
            <person name="Sharma T.R."/>
            <person name="Mohapatra T."/>
            <person name="Singh N.K."/>
            <person name="Messing J."/>
            <person name="Nelson A.B."/>
            <person name="Fuks G."/>
            <person name="Kavchok S."/>
            <person name="Keizer G."/>
            <person name="Linton E."/>
            <person name="Llaca V."/>
            <person name="Song R."/>
            <person name="Tanyolac B."/>
            <person name="Young S."/>
            <person name="Ho-Il K."/>
            <person name="Hahn J.H."/>
            <person name="Sangsakoo G."/>
            <person name="Vanavichit A."/>
            <person name="de Mattos Luiz.A.T."/>
            <person name="Zimmer P.D."/>
            <person name="Malone G."/>
            <person name="Dellagostin O."/>
            <person name="de Oliveira A.C."/>
            <person name="Bevan M."/>
            <person name="Bancroft I."/>
            <person name="Minx P."/>
            <person name="Cordum H."/>
            <person name="Wilson R."/>
            <person name="Cheng Z."/>
            <person name="Jin W."/>
            <person name="Jiang J."/>
            <person name="Leong S.A."/>
            <person name="Iwama H."/>
            <person name="Gojobori T."/>
            <person name="Itoh T."/>
            <person name="Niimura Y."/>
            <person name="Fujii Y."/>
            <person name="Habara T."/>
            <person name="Sakai H."/>
            <person name="Sato Y."/>
            <person name="Wilson G."/>
            <person name="Kumar K."/>
            <person name="McCouch S."/>
            <person name="Juretic N."/>
            <person name="Hoen D."/>
            <person name="Wright S."/>
            <person name="Bruskiewich R."/>
            <person name="Bureau T."/>
            <person name="Miyao A."/>
            <person name="Hirochika H."/>
            <person name="Nishikawa T."/>
            <person name="Kadowaki K."/>
            <person name="Sugiura M."/>
            <person name="Burr B."/>
            <person name="Sasaki T."/>
        </authorList>
    </citation>
    <scope>NUCLEOTIDE SEQUENCE [LARGE SCALE GENOMIC DNA]</scope>
    <source>
        <strain evidence="3">cv. Nipponbare</strain>
    </source>
</reference>
<evidence type="ECO:0000256" key="1">
    <source>
        <dbReference type="SAM" id="SignalP"/>
    </source>
</evidence>
<keyword evidence="1" id="KW-0732">Signal</keyword>
<dbReference type="Proteomes" id="UP000000763">
    <property type="component" value="Chromosome 9"/>
</dbReference>
<sequence>MHAANRLTLWNWKASCCCCCCCCCSCSCCLRQLAVALAHPLPRLWSIRSIDRSTYYISPQEIRKSLAPARRS</sequence>
<evidence type="ECO:0008006" key="4">
    <source>
        <dbReference type="Google" id="ProtNLM"/>
    </source>
</evidence>